<evidence type="ECO:0000256" key="1">
    <source>
        <dbReference type="SAM" id="Phobius"/>
    </source>
</evidence>
<evidence type="ECO:0008006" key="4">
    <source>
        <dbReference type="Google" id="ProtNLM"/>
    </source>
</evidence>
<feature type="transmembrane region" description="Helical" evidence="1">
    <location>
        <begin position="387"/>
        <end position="409"/>
    </location>
</feature>
<keyword evidence="3" id="KW-1185">Reference proteome</keyword>
<feature type="transmembrane region" description="Helical" evidence="1">
    <location>
        <begin position="774"/>
        <end position="792"/>
    </location>
</feature>
<dbReference type="EMBL" id="NJHN03000062">
    <property type="protein sequence ID" value="KAH9418927.1"/>
    <property type="molecule type" value="Genomic_DNA"/>
</dbReference>
<feature type="transmembrane region" description="Helical" evidence="1">
    <location>
        <begin position="519"/>
        <end position="536"/>
    </location>
</feature>
<protein>
    <recommendedName>
        <fullName evidence="4">Gustatory receptor</fullName>
    </recommendedName>
</protein>
<name>A0ABQ8J8J8_DERPT</name>
<proteinExistence type="predicted"/>
<feature type="transmembrane region" description="Helical" evidence="1">
    <location>
        <begin position="650"/>
        <end position="670"/>
    </location>
</feature>
<reference evidence="2 3" key="1">
    <citation type="journal article" date="2018" name="J. Allergy Clin. Immunol.">
        <title>High-quality assembly of Dermatophagoides pteronyssinus genome and transcriptome reveals a wide range of novel allergens.</title>
        <authorList>
            <person name="Liu X.Y."/>
            <person name="Yang K.Y."/>
            <person name="Wang M.Q."/>
            <person name="Kwok J.S."/>
            <person name="Zeng X."/>
            <person name="Yang Z."/>
            <person name="Xiao X.J."/>
            <person name="Lau C.P."/>
            <person name="Li Y."/>
            <person name="Huang Z.M."/>
            <person name="Ba J.G."/>
            <person name="Yim A.K."/>
            <person name="Ouyang C.Y."/>
            <person name="Ngai S.M."/>
            <person name="Chan T.F."/>
            <person name="Leung E.L."/>
            <person name="Liu L."/>
            <person name="Liu Z.G."/>
            <person name="Tsui S.K."/>
        </authorList>
    </citation>
    <scope>NUCLEOTIDE SEQUENCE [LARGE SCALE GENOMIC DNA]</scope>
    <source>
        <strain evidence="2">Derp</strain>
    </source>
</reference>
<feature type="transmembrane region" description="Helical" evidence="1">
    <location>
        <begin position="129"/>
        <end position="147"/>
    </location>
</feature>
<feature type="transmembrane region" description="Helical" evidence="1">
    <location>
        <begin position="167"/>
        <end position="192"/>
    </location>
</feature>
<feature type="transmembrane region" description="Helical" evidence="1">
    <location>
        <begin position="88"/>
        <end position="109"/>
    </location>
</feature>
<organism evidence="2 3">
    <name type="scientific">Dermatophagoides pteronyssinus</name>
    <name type="common">European house dust mite</name>
    <dbReference type="NCBI Taxonomy" id="6956"/>
    <lineage>
        <taxon>Eukaryota</taxon>
        <taxon>Metazoa</taxon>
        <taxon>Ecdysozoa</taxon>
        <taxon>Arthropoda</taxon>
        <taxon>Chelicerata</taxon>
        <taxon>Arachnida</taxon>
        <taxon>Acari</taxon>
        <taxon>Acariformes</taxon>
        <taxon>Sarcoptiformes</taxon>
        <taxon>Astigmata</taxon>
        <taxon>Psoroptidia</taxon>
        <taxon>Analgoidea</taxon>
        <taxon>Pyroglyphidae</taxon>
        <taxon>Dermatophagoidinae</taxon>
        <taxon>Dermatophagoides</taxon>
    </lineage>
</organism>
<accession>A0ABQ8J8J8</accession>
<reference evidence="2 3" key="2">
    <citation type="journal article" date="2022" name="Mol. Biol. Evol.">
        <title>Comparative Genomics Reveals Insights into the Divergent Evolution of Astigmatic Mites and Household Pest Adaptations.</title>
        <authorList>
            <person name="Xiong Q."/>
            <person name="Wan A.T."/>
            <person name="Liu X."/>
            <person name="Fung C.S."/>
            <person name="Xiao X."/>
            <person name="Malainual N."/>
            <person name="Hou J."/>
            <person name="Wang L."/>
            <person name="Wang M."/>
            <person name="Yang K.Y."/>
            <person name="Cui Y."/>
            <person name="Leung E.L."/>
            <person name="Nong W."/>
            <person name="Shin S.K."/>
            <person name="Au S.W."/>
            <person name="Jeong K.Y."/>
            <person name="Chew F.T."/>
            <person name="Hui J.H."/>
            <person name="Leung T.F."/>
            <person name="Tungtrongchitr A."/>
            <person name="Zhong N."/>
            <person name="Liu Z."/>
            <person name="Tsui S.K."/>
        </authorList>
    </citation>
    <scope>NUCLEOTIDE SEQUENCE [LARGE SCALE GENOMIC DNA]</scope>
    <source>
        <strain evidence="2">Derp</strain>
    </source>
</reference>
<feature type="transmembrane region" description="Helical" evidence="1">
    <location>
        <begin position="556"/>
        <end position="579"/>
    </location>
</feature>
<evidence type="ECO:0000313" key="3">
    <source>
        <dbReference type="Proteomes" id="UP000887458"/>
    </source>
</evidence>
<comment type="caution">
    <text evidence="2">The sequence shown here is derived from an EMBL/GenBank/DDBJ whole genome shotgun (WGS) entry which is preliminary data.</text>
</comment>
<gene>
    <name evidence="2" type="ORF">DERP_004255</name>
</gene>
<sequence>METKTEINIFAVRLFYNFYSMTGFCFGRFEWKQRWSMIKLTIMLTLFINAIFYMYIQSKNHHQYNNYILATKISQNVFGHFIDMGNSFIFFLVFFVAYLVYSFNGLDLISLANSSIFQQIYCDNFKNHIISSVIFIMAIVDTLLLYISCFDEVPTNSTMINESNIIYNLFIGYLFFLIHMAEINVRLIFYYFKNAIRRLLQRIELQFISNEINDEQCLHTIRKLTNISMKFHQKAGLLGLIYIFEWSYYWIQTLLQIHIGLRNYFQLIMIFINTLCIFHWIWMDYQIQKSFKNIIKQLCWRNNQQQQNFKIKTTKSMKHLLQILDNERQTTMDIDQLWPLFDQIGAIWLIKIRPQLRNQIRYFEMSELYQEYFRMNFYDFFIYDQRFLLSMIIFSTSYFIKIFIVRLYYNFYSSIGFCFGRFDWKHRWSIIKSIIMITLFINCSYYMYERYYREYKGISATKISQNAFGLLIDRVNSLQFMFSFILSFLVFSINGYDLIRLADSSIFAQIYTDNQRNHIISLAILIFTILDVLFLYKCFGEWSIRFQTLSSSLLEIINLYTMIIMFFNAILVRLMFVYFKNAIRLSLQRTRLQLEQNAITDAECICTIRLLGQISMKFHSKAGYLALIFFLDWTFYLIHTLLTIHQGISTIFYMIIVVLNLSITFLWLFMDHQIQQSFKNIIKQLRWRNDQQQQNFKIQTSKSMEHLLQLLDHKRQNSMDIDQLWPLFDQIGTIWLIKIRPQLRNQIRYFEMSELYQEYFRMNLYDLLIYDQRFLLSMIIFAYGYFVLIIQTEK</sequence>
<keyword evidence="1" id="KW-0472">Membrane</keyword>
<keyword evidence="1" id="KW-0812">Transmembrane</keyword>
<keyword evidence="1" id="KW-1133">Transmembrane helix</keyword>
<feature type="transmembrane region" description="Helical" evidence="1">
    <location>
        <begin position="624"/>
        <end position="644"/>
    </location>
</feature>
<feature type="transmembrane region" description="Helical" evidence="1">
    <location>
        <begin position="429"/>
        <end position="448"/>
    </location>
</feature>
<dbReference type="Proteomes" id="UP000887458">
    <property type="component" value="Unassembled WGS sequence"/>
</dbReference>
<evidence type="ECO:0000313" key="2">
    <source>
        <dbReference type="EMBL" id="KAH9418927.1"/>
    </source>
</evidence>
<feature type="transmembrane region" description="Helical" evidence="1">
    <location>
        <begin position="263"/>
        <end position="282"/>
    </location>
</feature>
<feature type="transmembrane region" description="Helical" evidence="1">
    <location>
        <begin position="37"/>
        <end position="56"/>
    </location>
</feature>
<feature type="transmembrane region" description="Helical" evidence="1">
    <location>
        <begin position="231"/>
        <end position="251"/>
    </location>
</feature>
<feature type="transmembrane region" description="Helical" evidence="1">
    <location>
        <begin position="478"/>
        <end position="499"/>
    </location>
</feature>